<gene>
    <name evidence="1" type="ORF">E0485_05875</name>
</gene>
<organism evidence="1 2">
    <name type="scientific">Paenibacillus albiflavus</name>
    <dbReference type="NCBI Taxonomy" id="2545760"/>
    <lineage>
        <taxon>Bacteria</taxon>
        <taxon>Bacillati</taxon>
        <taxon>Bacillota</taxon>
        <taxon>Bacilli</taxon>
        <taxon>Bacillales</taxon>
        <taxon>Paenibacillaceae</taxon>
        <taxon>Paenibacillus</taxon>
    </lineage>
</organism>
<comment type="caution">
    <text evidence="1">The sequence shown here is derived from an EMBL/GenBank/DDBJ whole genome shotgun (WGS) entry which is preliminary data.</text>
</comment>
<reference evidence="1 2" key="1">
    <citation type="submission" date="2019-03" db="EMBL/GenBank/DDBJ databases">
        <authorList>
            <person name="Kim M.K.M."/>
        </authorList>
    </citation>
    <scope>NUCLEOTIDE SEQUENCE [LARGE SCALE GENOMIC DNA]</scope>
    <source>
        <strain evidence="1 2">18JY21-1</strain>
    </source>
</reference>
<dbReference type="EMBL" id="SKFG01000003">
    <property type="protein sequence ID" value="TCZ79389.1"/>
    <property type="molecule type" value="Genomic_DNA"/>
</dbReference>
<dbReference type="AlphaFoldDB" id="A0A4R4EHQ0"/>
<dbReference type="RefSeq" id="WP_132417047.1">
    <property type="nucleotide sequence ID" value="NZ_SKFG01000003.1"/>
</dbReference>
<name>A0A4R4EHQ0_9BACL</name>
<keyword evidence="2" id="KW-1185">Reference proteome</keyword>
<proteinExistence type="predicted"/>
<accession>A0A4R4EHQ0</accession>
<evidence type="ECO:0000313" key="2">
    <source>
        <dbReference type="Proteomes" id="UP000295418"/>
    </source>
</evidence>
<protein>
    <submittedName>
        <fullName evidence="1">Uncharacterized protein</fullName>
    </submittedName>
</protein>
<dbReference type="OrthoDB" id="2991276at2"/>
<sequence length="267" mass="31152">MHQLASIEGKNINIIKDLKPEDVMTLEKHTKIVSIFIKNISRIKIANDSFVAYENLIKKFMSKEITYHDLSKNIHTYILNYLAAFRAFLDHWDTHLKRSYGEESVSYQKFKEGTAVEFDAYFSYRFIYELRNYTLHLDMPLSSLTGKIDDNDNISVEIMVNRDKLLNTYKWPKKVKLIDMPVEFDINIHILQSFECLKRIQNIALNLGDINKVYNSAIYLDNIKIANTGNCSFGLVEHDGQTKETYKPQKIIPLPIMEASEILKMIQ</sequence>
<evidence type="ECO:0000313" key="1">
    <source>
        <dbReference type="EMBL" id="TCZ79389.1"/>
    </source>
</evidence>
<dbReference type="Proteomes" id="UP000295418">
    <property type="component" value="Unassembled WGS sequence"/>
</dbReference>